<dbReference type="InterPro" id="IPR036280">
    <property type="entry name" value="Multihaem_cyt_sf"/>
</dbReference>
<dbReference type="PROSITE" id="PS51257">
    <property type="entry name" value="PROKAR_LIPOPROTEIN"/>
    <property type="match status" value="1"/>
</dbReference>
<evidence type="ECO:0000259" key="1">
    <source>
        <dbReference type="Pfam" id="PF13435"/>
    </source>
</evidence>
<dbReference type="SUPFAM" id="SSF48695">
    <property type="entry name" value="Multiheme cytochromes"/>
    <property type="match status" value="1"/>
</dbReference>
<feature type="domain" description="Cytochrome c-552/4" evidence="1">
    <location>
        <begin position="41"/>
        <end position="110"/>
    </location>
</feature>
<name>A0A0F8Y1Q8_9ZZZZ</name>
<dbReference type="InterPro" id="IPR023155">
    <property type="entry name" value="Cyt_c-552/4"/>
</dbReference>
<evidence type="ECO:0000313" key="2">
    <source>
        <dbReference type="EMBL" id="KKK48129.1"/>
    </source>
</evidence>
<dbReference type="Gene3D" id="1.10.1130.10">
    <property type="entry name" value="Flavocytochrome C3, Chain A"/>
    <property type="match status" value="1"/>
</dbReference>
<sequence length="110" mass="11685">MSRRVVTPVVAAAVLCVTLSGCALGPKPSGHPIAGGSPSETCARCHGEIYAEWRASAHAAAYTRKEFQLATRQHQETDCLRCHIPASLDSLTEQPVRASHLAEGVNCESC</sequence>
<gene>
    <name evidence="2" type="ORF">LCGC14_3148230</name>
</gene>
<proteinExistence type="predicted"/>
<reference evidence="2" key="1">
    <citation type="journal article" date="2015" name="Nature">
        <title>Complex archaea that bridge the gap between prokaryotes and eukaryotes.</title>
        <authorList>
            <person name="Spang A."/>
            <person name="Saw J.H."/>
            <person name="Jorgensen S.L."/>
            <person name="Zaremba-Niedzwiedzka K."/>
            <person name="Martijn J."/>
            <person name="Lind A.E."/>
            <person name="van Eijk R."/>
            <person name="Schleper C."/>
            <person name="Guy L."/>
            <person name="Ettema T.J."/>
        </authorList>
    </citation>
    <scope>NUCLEOTIDE SEQUENCE</scope>
</reference>
<organism evidence="2">
    <name type="scientific">marine sediment metagenome</name>
    <dbReference type="NCBI Taxonomy" id="412755"/>
    <lineage>
        <taxon>unclassified sequences</taxon>
        <taxon>metagenomes</taxon>
        <taxon>ecological metagenomes</taxon>
    </lineage>
</organism>
<dbReference type="Pfam" id="PF13435">
    <property type="entry name" value="Cytochrome_C554"/>
    <property type="match status" value="1"/>
</dbReference>
<comment type="caution">
    <text evidence="2">The sequence shown here is derived from an EMBL/GenBank/DDBJ whole genome shotgun (WGS) entry which is preliminary data.</text>
</comment>
<dbReference type="EMBL" id="LAZR01069228">
    <property type="protein sequence ID" value="KKK48129.1"/>
    <property type="molecule type" value="Genomic_DNA"/>
</dbReference>
<feature type="non-terminal residue" evidence="2">
    <location>
        <position position="110"/>
    </location>
</feature>
<dbReference type="AlphaFoldDB" id="A0A0F8Y1Q8"/>
<accession>A0A0F8Y1Q8</accession>
<protein>
    <recommendedName>
        <fullName evidence="1">Cytochrome c-552/4 domain-containing protein</fullName>
    </recommendedName>
</protein>